<name>A0A0E9UFZ9_ANGAN</name>
<protein>
    <submittedName>
        <fullName evidence="1">Uncharacterized protein</fullName>
    </submittedName>
</protein>
<organism evidence="1">
    <name type="scientific">Anguilla anguilla</name>
    <name type="common">European freshwater eel</name>
    <name type="synonym">Muraena anguilla</name>
    <dbReference type="NCBI Taxonomy" id="7936"/>
    <lineage>
        <taxon>Eukaryota</taxon>
        <taxon>Metazoa</taxon>
        <taxon>Chordata</taxon>
        <taxon>Craniata</taxon>
        <taxon>Vertebrata</taxon>
        <taxon>Euteleostomi</taxon>
        <taxon>Actinopterygii</taxon>
        <taxon>Neopterygii</taxon>
        <taxon>Teleostei</taxon>
        <taxon>Anguilliformes</taxon>
        <taxon>Anguillidae</taxon>
        <taxon>Anguilla</taxon>
    </lineage>
</organism>
<reference evidence="1" key="2">
    <citation type="journal article" date="2015" name="Fish Shellfish Immunol.">
        <title>Early steps in the European eel (Anguilla anguilla)-Vibrio vulnificus interaction in the gills: Role of the RtxA13 toxin.</title>
        <authorList>
            <person name="Callol A."/>
            <person name="Pajuelo D."/>
            <person name="Ebbesson L."/>
            <person name="Teles M."/>
            <person name="MacKenzie S."/>
            <person name="Amaro C."/>
        </authorList>
    </citation>
    <scope>NUCLEOTIDE SEQUENCE</scope>
</reference>
<accession>A0A0E9UFZ9</accession>
<proteinExistence type="predicted"/>
<sequence>MCVNNRSTCLLFCVVQTSLSSFSPAKQHLLPSFCFQSIGTFTR</sequence>
<reference evidence="1" key="1">
    <citation type="submission" date="2014-11" db="EMBL/GenBank/DDBJ databases">
        <authorList>
            <person name="Amaro Gonzalez C."/>
        </authorList>
    </citation>
    <scope>NUCLEOTIDE SEQUENCE</scope>
</reference>
<dbReference type="AlphaFoldDB" id="A0A0E9UFZ9"/>
<dbReference type="EMBL" id="GBXM01044729">
    <property type="protein sequence ID" value="JAH63848.1"/>
    <property type="molecule type" value="Transcribed_RNA"/>
</dbReference>
<evidence type="ECO:0000313" key="1">
    <source>
        <dbReference type="EMBL" id="JAH63848.1"/>
    </source>
</evidence>